<comment type="caution">
    <text evidence="3">The sequence shown here is derived from an EMBL/GenBank/DDBJ whole genome shotgun (WGS) entry which is preliminary data.</text>
</comment>
<evidence type="ECO:0000256" key="1">
    <source>
        <dbReference type="SAM" id="Coils"/>
    </source>
</evidence>
<keyword evidence="1" id="KW-0175">Coiled coil</keyword>
<feature type="compositionally biased region" description="Low complexity" evidence="2">
    <location>
        <begin position="158"/>
        <end position="168"/>
    </location>
</feature>
<dbReference type="AlphaFoldDB" id="A0A267H012"/>
<sequence length="288" mass="33404">MSSQLKTRQSRTSSASSSDSELQISSWLQLQQNQSNQTQNSSKGLPKKQQKSSIMPKKVPQKQQNSAKPSQKSPQKQQQIPSKKLSDQQQTTQPWRPAWREPTLRNYSMDRRNSVESKTVESKTVESKTVESKTVESKAVESTVPDPAPNQRPKKRQVQTQRQQQQHQQDQENEVIDSVLSDQRRFNRYSTEIAQMSRCLQPMRDAVIDWEKFRSNLLEQNEQCNAVSIRLIRTEASAQELQQSLADIRALLEMELEKLTVQELQRLLQEKQKRRAQDKGHKPAHYID</sequence>
<evidence type="ECO:0000313" key="4">
    <source>
        <dbReference type="Proteomes" id="UP000215902"/>
    </source>
</evidence>
<dbReference type="Proteomes" id="UP000215902">
    <property type="component" value="Unassembled WGS sequence"/>
</dbReference>
<feature type="coiled-coil region" evidence="1">
    <location>
        <begin position="238"/>
        <end position="274"/>
    </location>
</feature>
<proteinExistence type="predicted"/>
<reference evidence="3 4" key="1">
    <citation type="submission" date="2017-06" db="EMBL/GenBank/DDBJ databases">
        <title>A platform for efficient transgenesis in Macrostomum lignano, a flatworm model organism for stem cell research.</title>
        <authorList>
            <person name="Berezikov E."/>
        </authorList>
    </citation>
    <scope>NUCLEOTIDE SEQUENCE [LARGE SCALE GENOMIC DNA]</scope>
    <source>
        <strain evidence="3">DV1</strain>
        <tissue evidence="3">Whole organism</tissue>
    </source>
</reference>
<dbReference type="EMBL" id="NIVC01000102">
    <property type="protein sequence ID" value="PAA90869.1"/>
    <property type="molecule type" value="Genomic_DNA"/>
</dbReference>
<keyword evidence="4" id="KW-1185">Reference proteome</keyword>
<protein>
    <submittedName>
        <fullName evidence="3">Uncharacterized protein</fullName>
    </submittedName>
</protein>
<organism evidence="3 4">
    <name type="scientific">Macrostomum lignano</name>
    <dbReference type="NCBI Taxonomy" id="282301"/>
    <lineage>
        <taxon>Eukaryota</taxon>
        <taxon>Metazoa</taxon>
        <taxon>Spiralia</taxon>
        <taxon>Lophotrochozoa</taxon>
        <taxon>Platyhelminthes</taxon>
        <taxon>Rhabditophora</taxon>
        <taxon>Macrostomorpha</taxon>
        <taxon>Macrostomida</taxon>
        <taxon>Macrostomidae</taxon>
        <taxon>Macrostomum</taxon>
    </lineage>
</organism>
<name>A0A267H012_9PLAT</name>
<feature type="region of interest" description="Disordered" evidence="2">
    <location>
        <begin position="1"/>
        <end position="178"/>
    </location>
</feature>
<feature type="compositionally biased region" description="Low complexity" evidence="2">
    <location>
        <begin position="61"/>
        <end position="83"/>
    </location>
</feature>
<feature type="compositionally biased region" description="Basic and acidic residues" evidence="2">
    <location>
        <begin position="98"/>
        <end position="139"/>
    </location>
</feature>
<evidence type="ECO:0000256" key="2">
    <source>
        <dbReference type="SAM" id="MobiDB-lite"/>
    </source>
</evidence>
<gene>
    <name evidence="3" type="ORF">BOX15_Mlig021889g1</name>
</gene>
<evidence type="ECO:0000313" key="3">
    <source>
        <dbReference type="EMBL" id="PAA90869.1"/>
    </source>
</evidence>
<feature type="compositionally biased region" description="Low complexity" evidence="2">
    <location>
        <begin position="10"/>
        <end position="42"/>
    </location>
</feature>
<accession>A0A267H012</accession>